<accession>A0A3M7R368</accession>
<protein>
    <submittedName>
        <fullName evidence="2">Uncharacterized protein</fullName>
    </submittedName>
</protein>
<keyword evidence="3" id="KW-1185">Reference proteome</keyword>
<feature type="transmembrane region" description="Helical" evidence="1">
    <location>
        <begin position="90"/>
        <end position="111"/>
    </location>
</feature>
<keyword evidence="1" id="KW-0812">Transmembrane</keyword>
<gene>
    <name evidence="2" type="ORF">BpHYR1_013944</name>
</gene>
<dbReference type="AlphaFoldDB" id="A0A3M7R368"/>
<evidence type="ECO:0000256" key="1">
    <source>
        <dbReference type="SAM" id="Phobius"/>
    </source>
</evidence>
<organism evidence="2 3">
    <name type="scientific">Brachionus plicatilis</name>
    <name type="common">Marine rotifer</name>
    <name type="synonym">Brachionus muelleri</name>
    <dbReference type="NCBI Taxonomy" id="10195"/>
    <lineage>
        <taxon>Eukaryota</taxon>
        <taxon>Metazoa</taxon>
        <taxon>Spiralia</taxon>
        <taxon>Gnathifera</taxon>
        <taxon>Rotifera</taxon>
        <taxon>Eurotatoria</taxon>
        <taxon>Monogononta</taxon>
        <taxon>Pseudotrocha</taxon>
        <taxon>Ploima</taxon>
        <taxon>Brachionidae</taxon>
        <taxon>Brachionus</taxon>
    </lineage>
</organism>
<dbReference type="EMBL" id="REGN01004349">
    <property type="protein sequence ID" value="RNA17899.1"/>
    <property type="molecule type" value="Genomic_DNA"/>
</dbReference>
<keyword evidence="1" id="KW-0472">Membrane</keyword>
<reference evidence="2 3" key="1">
    <citation type="journal article" date="2018" name="Sci. Rep.">
        <title>Genomic signatures of local adaptation to the degree of environmental predictability in rotifers.</title>
        <authorList>
            <person name="Franch-Gras L."/>
            <person name="Hahn C."/>
            <person name="Garcia-Roger E.M."/>
            <person name="Carmona M.J."/>
            <person name="Serra M."/>
            <person name="Gomez A."/>
        </authorList>
    </citation>
    <scope>NUCLEOTIDE SEQUENCE [LARGE SCALE GENOMIC DNA]</scope>
    <source>
        <strain evidence="2">HYR1</strain>
    </source>
</reference>
<evidence type="ECO:0000313" key="2">
    <source>
        <dbReference type="EMBL" id="RNA17899.1"/>
    </source>
</evidence>
<sequence>MIFPIANLNKLFINKKKSNLLNSLYNVYKVPQMINRIFLRKHKSVCLHCNLKQVFEVAGESKLNIAGGQNKSQSRRQMYFNSFKKYHIKLLNYVIFIHHFFTLLRILIPVLNCLMFNDFKTEKQRYREQMLKCKFNYLSENINEPELYIPILINRIHFIQEKFDEQIKTYVVAENVSLGDALSVL</sequence>
<proteinExistence type="predicted"/>
<comment type="caution">
    <text evidence="2">The sequence shown here is derived from an EMBL/GenBank/DDBJ whole genome shotgun (WGS) entry which is preliminary data.</text>
</comment>
<name>A0A3M7R368_BRAPC</name>
<evidence type="ECO:0000313" key="3">
    <source>
        <dbReference type="Proteomes" id="UP000276133"/>
    </source>
</evidence>
<dbReference type="Proteomes" id="UP000276133">
    <property type="component" value="Unassembled WGS sequence"/>
</dbReference>
<keyword evidence="1" id="KW-1133">Transmembrane helix</keyword>